<evidence type="ECO:0000313" key="3">
    <source>
        <dbReference type="Proteomes" id="UP000199068"/>
    </source>
</evidence>
<dbReference type="RefSeq" id="WP_170139078.1">
    <property type="nucleotide sequence ID" value="NZ_FNGW01000001.1"/>
</dbReference>
<accession>A0A1G9J3B0</accession>
<proteinExistence type="predicted"/>
<sequence length="49" mass="5501">MQAIKNLMVLLLNFMALLILFYILADSYTTVVLLLGLVLLGFKVLMAKN</sequence>
<feature type="transmembrane region" description="Helical" evidence="1">
    <location>
        <begin position="7"/>
        <end position="25"/>
    </location>
</feature>
<keyword evidence="3" id="KW-1185">Reference proteome</keyword>
<keyword evidence="1" id="KW-0472">Membrane</keyword>
<dbReference type="EMBL" id="FNGW01000001">
    <property type="protein sequence ID" value="SDL31980.1"/>
    <property type="molecule type" value="Genomic_DNA"/>
</dbReference>
<feature type="transmembrane region" description="Helical" evidence="1">
    <location>
        <begin position="31"/>
        <end position="47"/>
    </location>
</feature>
<evidence type="ECO:0000256" key="1">
    <source>
        <dbReference type="SAM" id="Phobius"/>
    </source>
</evidence>
<keyword evidence="1" id="KW-1133">Transmembrane helix</keyword>
<name>A0A1G9J3B0_9FIRM</name>
<organism evidence="2 3">
    <name type="scientific">Romboutsia lituseburensis DSM 797</name>
    <dbReference type="NCBI Taxonomy" id="1121325"/>
    <lineage>
        <taxon>Bacteria</taxon>
        <taxon>Bacillati</taxon>
        <taxon>Bacillota</taxon>
        <taxon>Clostridia</taxon>
        <taxon>Peptostreptococcales</taxon>
        <taxon>Peptostreptococcaceae</taxon>
        <taxon>Romboutsia</taxon>
    </lineage>
</organism>
<reference evidence="2 3" key="1">
    <citation type="submission" date="2016-10" db="EMBL/GenBank/DDBJ databases">
        <authorList>
            <person name="de Groot N.N."/>
        </authorList>
    </citation>
    <scope>NUCLEOTIDE SEQUENCE [LARGE SCALE GENOMIC DNA]</scope>
    <source>
        <strain evidence="2 3">DSM 797</strain>
    </source>
</reference>
<dbReference type="Proteomes" id="UP000199068">
    <property type="component" value="Unassembled WGS sequence"/>
</dbReference>
<keyword evidence="1" id="KW-0812">Transmembrane</keyword>
<evidence type="ECO:0000313" key="2">
    <source>
        <dbReference type="EMBL" id="SDL31980.1"/>
    </source>
</evidence>
<gene>
    <name evidence="2" type="ORF">SAMN04515677_101491</name>
</gene>
<dbReference type="AlphaFoldDB" id="A0A1G9J3B0"/>
<protein>
    <submittedName>
        <fullName evidence="2">Uncharacterized protein</fullName>
    </submittedName>
</protein>